<comment type="caution">
    <text evidence="4">The sequence shown here is derived from an EMBL/GenBank/DDBJ whole genome shotgun (WGS) entry which is preliminary data.</text>
</comment>
<organism evidence="4 5">
    <name type="scientific">Adineta ricciae</name>
    <name type="common">Rotifer</name>
    <dbReference type="NCBI Taxonomy" id="249248"/>
    <lineage>
        <taxon>Eukaryota</taxon>
        <taxon>Metazoa</taxon>
        <taxon>Spiralia</taxon>
        <taxon>Gnathifera</taxon>
        <taxon>Rotifera</taxon>
        <taxon>Eurotatoria</taxon>
        <taxon>Bdelloidea</taxon>
        <taxon>Adinetida</taxon>
        <taxon>Adinetidae</taxon>
        <taxon>Adineta</taxon>
    </lineage>
</organism>
<sequence length="1151" mass="124994">HNLVSTVYWSGTAQPAYAAFDINYDGAIMSRDATSVVMTNNLVAGVERIAYRIQGDACPGTVVSSNITNLYANNEAHSAMAGAAIWPVDPGFSYDTDCVLFSGFTTYKAWYYGLYINTRRNIIVDSCTVVDGSVGILAFVIGPSALTHVPANNSIIVQNSLVIGSITPNDCNDLLDTTSNNLVYAQTAIPSVSATSNNGDAGGRSGIVFPFISGGDNMMPRHPWTNIDAYPCIDGVMKINNVTFAYFNDICSRRDIAIQVAQHDDDGQFPVLTSLISLYNVSQDNLIFNGRPNLDVVDPSDCVDMDCDGLKKNLLIDTDGTLVGQPSSIISQADYDWGDQTHGVGDYRIPSVVLSGSNGQMININQTYPHRGISLDTTCSYQPLWQMYLCRNRTQYRMLIIESMDSDTETRRLSPIAVMSDNGYIDLINGPQDHGWCNGYTCQKRISTFMALIESQHHYDIYLSSTPPNQIRFRILNSDARIISSLALYYSSLQQIDVYANGIYVAPTNRDPAFTNTLMLTDQASTLSYSSSVGSNYFNRTTQMASFIIDGVTVIDLKISELLVLSFNLPAVSISSFYSSNLVSNLAALLGVSSDMIRRVNIISANNNSRVYRRQVSTFTLRIELRFDPATNLTANTSNQTAILSNITSSIINRYQCGDLQSSWSANPSLGGVAPLSFSVQEPLNETSVPLSIIDHIKILQLPSSCREQSPCQIQPIIVAYDSSGNVIKKLGSIDQPWQIQATIIGSSGVSLLGAVANYADGQAQFSSLAFPSMGNFQVQFSFILPNGVSSSFVASANLIVSGSSLTVTRATLSGKVVSQQSVVSVNETFNYSAVITDSVSLYPIQNISWRNLQWSATISLYKLPEYNPQGSLLTNASSTISIDPNTGIITVTNLAITHIGMYILNITVKSSNGEYSFTIPSNGILVKSIDTTLITDVGEPVSYIHFNGDYDALNTSRLLEIKRAVIYNYLMSIRLPIISDITIYKGSVKSSFVVDSVPENTSYAVQAVQSNNDAVSDLTTTEIVINGRSYDVPTKEVSQTNTPLIIGLAVGLPLAIALVGATVFAYFKYKKGIQHRRLFNDPEMNKCSTASANETSAENNQVTSASETTSITRLNSPLPTETPRAGSAALSVVKLSVMDINQSMPLVELA</sequence>
<feature type="compositionally biased region" description="Polar residues" evidence="2">
    <location>
        <begin position="1090"/>
        <end position="1120"/>
    </location>
</feature>
<keyword evidence="3" id="KW-1133">Transmembrane helix</keyword>
<evidence type="ECO:0000256" key="3">
    <source>
        <dbReference type="SAM" id="Phobius"/>
    </source>
</evidence>
<name>A0A815JXC0_ADIRI</name>
<dbReference type="PANTHER" id="PTHR46769">
    <property type="entry name" value="POLYCYSTIC KIDNEY AND HEPATIC DISEASE 1 (AUTOSOMAL RECESSIVE)-LIKE 1"/>
    <property type="match status" value="1"/>
</dbReference>
<protein>
    <submittedName>
        <fullName evidence="4">Uncharacterized protein</fullName>
    </submittedName>
</protein>
<dbReference type="Proteomes" id="UP000663828">
    <property type="component" value="Unassembled WGS sequence"/>
</dbReference>
<dbReference type="EMBL" id="CAJNOR010003169">
    <property type="protein sequence ID" value="CAF1385186.1"/>
    <property type="molecule type" value="Genomic_DNA"/>
</dbReference>
<keyword evidence="5" id="KW-1185">Reference proteome</keyword>
<evidence type="ECO:0000313" key="4">
    <source>
        <dbReference type="EMBL" id="CAF1385186.1"/>
    </source>
</evidence>
<dbReference type="PANTHER" id="PTHR46769:SF2">
    <property type="entry name" value="FIBROCYSTIN-L ISOFORM 2 PRECURSOR-RELATED"/>
    <property type="match status" value="1"/>
</dbReference>
<keyword evidence="1" id="KW-0732">Signal</keyword>
<evidence type="ECO:0000256" key="1">
    <source>
        <dbReference type="ARBA" id="ARBA00022729"/>
    </source>
</evidence>
<keyword evidence="3" id="KW-0812">Transmembrane</keyword>
<keyword evidence="3" id="KW-0472">Membrane</keyword>
<reference evidence="4" key="1">
    <citation type="submission" date="2021-02" db="EMBL/GenBank/DDBJ databases">
        <authorList>
            <person name="Nowell W R."/>
        </authorList>
    </citation>
    <scope>NUCLEOTIDE SEQUENCE</scope>
</reference>
<feature type="transmembrane region" description="Helical" evidence="3">
    <location>
        <begin position="1045"/>
        <end position="1068"/>
    </location>
</feature>
<proteinExistence type="predicted"/>
<dbReference type="AlphaFoldDB" id="A0A815JXC0"/>
<evidence type="ECO:0000256" key="2">
    <source>
        <dbReference type="SAM" id="MobiDB-lite"/>
    </source>
</evidence>
<feature type="non-terminal residue" evidence="4">
    <location>
        <position position="1"/>
    </location>
</feature>
<feature type="region of interest" description="Disordered" evidence="2">
    <location>
        <begin position="1090"/>
        <end position="1125"/>
    </location>
</feature>
<dbReference type="Gene3D" id="2.60.40.2710">
    <property type="match status" value="1"/>
</dbReference>
<evidence type="ECO:0000313" key="5">
    <source>
        <dbReference type="Proteomes" id="UP000663828"/>
    </source>
</evidence>
<dbReference type="InterPro" id="IPR052387">
    <property type="entry name" value="Fibrocystin"/>
</dbReference>
<gene>
    <name evidence="4" type="ORF">XAT740_LOCUS33294</name>
</gene>
<accession>A0A815JXC0</accession>